<sequence length="387" mass="44403">MYWFDMKKIKFIPLTLLSGLILAGCTTGKFERAVFDDFPVDKDPEAIGTRVVEKFLGSPHSIYGVLPPHKELKQISYPDVCTWLGGLWFAEEVGNQELIDRLEQRFQPFFDEEKWLLPEPNHVDNNVFGALALELFLQTGDPKYYELGMAYADSQWAVPEAATAEEKAWADKGYSWQTRIWLDDMFMITAVQAQAYRVTGDRKYIDRAARQMALYLDEIQLENGLFHHAPFAPYIWGRGNGWMAVGMSELLRALPADNPDRERIMQGYLKMMKSLLAFQEEDGMWRQLVDQPDLWKETSGTAMFAYAMITGVQEGWLAEGAYALAARKAWLELTNYLNDEDNLTMICVGLNARDFRKRYENAKQTVGNLHGQAPMIWCATALLRSER</sequence>
<dbReference type="InterPro" id="IPR010905">
    <property type="entry name" value="Glyco_hydro_88"/>
</dbReference>
<dbReference type="InterPro" id="IPR012341">
    <property type="entry name" value="6hp_glycosidase-like_sf"/>
</dbReference>
<accession>A0A6C2UP32</accession>
<name>A0A6C2UP32_9BACT</name>
<dbReference type="InterPro" id="IPR052043">
    <property type="entry name" value="PolySaccharide_Degr_Enz"/>
</dbReference>
<dbReference type="SUPFAM" id="SSF48208">
    <property type="entry name" value="Six-hairpin glycosidases"/>
    <property type="match status" value="1"/>
</dbReference>
<dbReference type="Pfam" id="PF07470">
    <property type="entry name" value="Glyco_hydro_88"/>
    <property type="match status" value="1"/>
</dbReference>
<evidence type="ECO:0000313" key="2">
    <source>
        <dbReference type="EMBL" id="VGO21948.1"/>
    </source>
</evidence>
<proteinExistence type="predicted"/>
<dbReference type="InterPro" id="IPR008928">
    <property type="entry name" value="6-hairpin_glycosidase_sf"/>
</dbReference>
<reference evidence="2 3" key="1">
    <citation type="submission" date="2019-04" db="EMBL/GenBank/DDBJ databases">
        <authorList>
            <person name="Van Vliet M D."/>
        </authorList>
    </citation>
    <scope>NUCLEOTIDE SEQUENCE [LARGE SCALE GENOMIC DNA]</scope>
    <source>
        <strain evidence="2 3">F21</strain>
    </source>
</reference>
<gene>
    <name evidence="2" type="primary">yteR_7</name>
    <name evidence="2" type="ORF">SCARR_04028</name>
</gene>
<dbReference type="Proteomes" id="UP000346198">
    <property type="component" value="Unassembled WGS sequence"/>
</dbReference>
<dbReference type="PANTHER" id="PTHR33886:SF8">
    <property type="entry name" value="UNSATURATED RHAMNOGALACTURONAN HYDROLASE (EUROFUNG)"/>
    <property type="match status" value="1"/>
</dbReference>
<organism evidence="2 3">
    <name type="scientific">Pontiella sulfatireligans</name>
    <dbReference type="NCBI Taxonomy" id="2750658"/>
    <lineage>
        <taxon>Bacteria</taxon>
        <taxon>Pseudomonadati</taxon>
        <taxon>Kiritimatiellota</taxon>
        <taxon>Kiritimatiellia</taxon>
        <taxon>Kiritimatiellales</taxon>
        <taxon>Pontiellaceae</taxon>
        <taxon>Pontiella</taxon>
    </lineage>
</organism>
<dbReference type="GO" id="GO:0005975">
    <property type="term" value="P:carbohydrate metabolic process"/>
    <property type="evidence" value="ECO:0007669"/>
    <property type="project" value="InterPro"/>
</dbReference>
<dbReference type="PANTHER" id="PTHR33886">
    <property type="entry name" value="UNSATURATED RHAMNOGALACTURONAN HYDROLASE (EUROFUNG)"/>
    <property type="match status" value="1"/>
</dbReference>
<dbReference type="AlphaFoldDB" id="A0A6C2UP32"/>
<evidence type="ECO:0000256" key="1">
    <source>
        <dbReference type="ARBA" id="ARBA00022801"/>
    </source>
</evidence>
<dbReference type="GO" id="GO:0016787">
    <property type="term" value="F:hydrolase activity"/>
    <property type="evidence" value="ECO:0007669"/>
    <property type="project" value="UniProtKB-KW"/>
</dbReference>
<keyword evidence="1 2" id="KW-0378">Hydrolase</keyword>
<keyword evidence="3" id="KW-1185">Reference proteome</keyword>
<dbReference type="EMBL" id="CAAHFH010000002">
    <property type="protein sequence ID" value="VGO21948.1"/>
    <property type="molecule type" value="Genomic_DNA"/>
</dbReference>
<protein>
    <submittedName>
        <fullName evidence="2">Unsaturated rhamnogalacturonyl hydrolase YteR</fullName>
    </submittedName>
</protein>
<evidence type="ECO:0000313" key="3">
    <source>
        <dbReference type="Proteomes" id="UP000346198"/>
    </source>
</evidence>
<dbReference type="Gene3D" id="1.50.10.10">
    <property type="match status" value="1"/>
</dbReference>
<dbReference type="PROSITE" id="PS51257">
    <property type="entry name" value="PROKAR_LIPOPROTEIN"/>
    <property type="match status" value="1"/>
</dbReference>